<gene>
    <name evidence="1" type="ORF">UFOPK2958_00050</name>
</gene>
<dbReference type="AlphaFoldDB" id="A0A6J6VM18"/>
<dbReference type="EMBL" id="CAFAAB010000003">
    <property type="protein sequence ID" value="CAB4773472.1"/>
    <property type="molecule type" value="Genomic_DNA"/>
</dbReference>
<name>A0A6J6VM18_9ZZZZ</name>
<sequence length="47" mass="5284">MQIGDGELVATGRRQDALGDQFVERQYFVNQRVRSGVGLGNIQEIFD</sequence>
<evidence type="ECO:0000313" key="1">
    <source>
        <dbReference type="EMBL" id="CAB4773472.1"/>
    </source>
</evidence>
<reference evidence="1" key="1">
    <citation type="submission" date="2020-05" db="EMBL/GenBank/DDBJ databases">
        <authorList>
            <person name="Chiriac C."/>
            <person name="Salcher M."/>
            <person name="Ghai R."/>
            <person name="Kavagutti S V."/>
        </authorList>
    </citation>
    <scope>NUCLEOTIDE SEQUENCE</scope>
</reference>
<organism evidence="1">
    <name type="scientific">freshwater metagenome</name>
    <dbReference type="NCBI Taxonomy" id="449393"/>
    <lineage>
        <taxon>unclassified sequences</taxon>
        <taxon>metagenomes</taxon>
        <taxon>ecological metagenomes</taxon>
    </lineage>
</organism>
<protein>
    <submittedName>
        <fullName evidence="1">Unannotated protein</fullName>
    </submittedName>
</protein>
<accession>A0A6J6VM18</accession>
<proteinExistence type="predicted"/>